<evidence type="ECO:0000256" key="7">
    <source>
        <dbReference type="ARBA" id="ARBA00022801"/>
    </source>
</evidence>
<dbReference type="Gene3D" id="3.30.420.10">
    <property type="entry name" value="Ribonuclease H-like superfamily/Ribonuclease H"/>
    <property type="match status" value="2"/>
</dbReference>
<evidence type="ECO:0000313" key="11">
    <source>
        <dbReference type="Proteomes" id="UP001148838"/>
    </source>
</evidence>
<organism evidence="10 11">
    <name type="scientific">Periplaneta americana</name>
    <name type="common">American cockroach</name>
    <name type="synonym">Blatta americana</name>
    <dbReference type="NCBI Taxonomy" id="6978"/>
    <lineage>
        <taxon>Eukaryota</taxon>
        <taxon>Metazoa</taxon>
        <taxon>Ecdysozoa</taxon>
        <taxon>Arthropoda</taxon>
        <taxon>Hexapoda</taxon>
        <taxon>Insecta</taxon>
        <taxon>Pterygota</taxon>
        <taxon>Neoptera</taxon>
        <taxon>Polyneoptera</taxon>
        <taxon>Dictyoptera</taxon>
        <taxon>Blattodea</taxon>
        <taxon>Blattoidea</taxon>
        <taxon>Blattidae</taxon>
        <taxon>Blattinae</taxon>
        <taxon>Periplaneta</taxon>
    </lineage>
</organism>
<dbReference type="InterPro" id="IPR002156">
    <property type="entry name" value="RNaseH_domain"/>
</dbReference>
<dbReference type="Proteomes" id="UP001148838">
    <property type="component" value="Unassembled WGS sequence"/>
</dbReference>
<dbReference type="InterPro" id="IPR012337">
    <property type="entry name" value="RNaseH-like_sf"/>
</dbReference>
<keyword evidence="5" id="KW-0479">Metal-binding</keyword>
<feature type="domain" description="RNase H type-1" evidence="9">
    <location>
        <begin position="55"/>
        <end position="176"/>
    </location>
</feature>
<evidence type="ECO:0000256" key="2">
    <source>
        <dbReference type="ARBA" id="ARBA00005300"/>
    </source>
</evidence>
<feature type="domain" description="RNase H type-1" evidence="9">
    <location>
        <begin position="534"/>
        <end position="671"/>
    </location>
</feature>
<feature type="domain" description="Reverse transcriptase" evidence="8">
    <location>
        <begin position="1"/>
        <end position="384"/>
    </location>
</feature>
<gene>
    <name evidence="10" type="ORF">ANN_19371</name>
</gene>
<comment type="caution">
    <text evidence="10">The sequence shown here is derived from an EMBL/GenBank/DDBJ whole genome shotgun (WGS) entry which is preliminary data.</text>
</comment>
<dbReference type="SUPFAM" id="SSF56672">
    <property type="entry name" value="DNA/RNA polymerases"/>
    <property type="match status" value="1"/>
</dbReference>
<keyword evidence="7" id="KW-0378">Hydrolase</keyword>
<proteinExistence type="inferred from homology"/>
<dbReference type="EMBL" id="JAJSOF020000031">
    <property type="protein sequence ID" value="KAJ4430780.1"/>
    <property type="molecule type" value="Genomic_DNA"/>
</dbReference>
<dbReference type="Pfam" id="PF00075">
    <property type="entry name" value="RNase_H"/>
    <property type="match status" value="2"/>
</dbReference>
<dbReference type="PROSITE" id="PS50879">
    <property type="entry name" value="RNASE_H_1"/>
    <property type="match status" value="2"/>
</dbReference>
<keyword evidence="4" id="KW-0540">Nuclease</keyword>
<dbReference type="InterPro" id="IPR036397">
    <property type="entry name" value="RNaseH_sf"/>
</dbReference>
<evidence type="ECO:0000259" key="8">
    <source>
        <dbReference type="PROSITE" id="PS50878"/>
    </source>
</evidence>
<dbReference type="PANTHER" id="PTHR10642">
    <property type="entry name" value="RIBONUCLEASE H1"/>
    <property type="match status" value="1"/>
</dbReference>
<dbReference type="Pfam" id="PF00078">
    <property type="entry name" value="RVT_1"/>
    <property type="match status" value="1"/>
</dbReference>
<evidence type="ECO:0000256" key="1">
    <source>
        <dbReference type="ARBA" id="ARBA00000077"/>
    </source>
</evidence>
<reference evidence="10 11" key="1">
    <citation type="journal article" date="2022" name="Allergy">
        <title>Genome assembly and annotation of Periplaneta americana reveal a comprehensive cockroach allergen profile.</title>
        <authorList>
            <person name="Wang L."/>
            <person name="Xiong Q."/>
            <person name="Saelim N."/>
            <person name="Wang L."/>
            <person name="Nong W."/>
            <person name="Wan A.T."/>
            <person name="Shi M."/>
            <person name="Liu X."/>
            <person name="Cao Q."/>
            <person name="Hui J.H.L."/>
            <person name="Sookrung N."/>
            <person name="Leung T.F."/>
            <person name="Tungtrongchitr A."/>
            <person name="Tsui S.K.W."/>
        </authorList>
    </citation>
    <scope>NUCLEOTIDE SEQUENCE [LARGE SCALE GENOMIC DNA]</scope>
    <source>
        <strain evidence="10">PWHHKU_190912</strain>
    </source>
</reference>
<evidence type="ECO:0000256" key="3">
    <source>
        <dbReference type="ARBA" id="ARBA00012180"/>
    </source>
</evidence>
<dbReference type="EC" id="3.1.26.4" evidence="3"/>
<evidence type="ECO:0000256" key="5">
    <source>
        <dbReference type="ARBA" id="ARBA00022723"/>
    </source>
</evidence>
<comment type="catalytic activity">
    <reaction evidence="1">
        <text>Endonucleolytic cleavage to 5'-phosphomonoester.</text>
        <dbReference type="EC" id="3.1.26.4"/>
    </reaction>
</comment>
<name>A0ABQ8S9W8_PERAM</name>
<dbReference type="InterPro" id="IPR043502">
    <property type="entry name" value="DNA/RNA_pol_sf"/>
</dbReference>
<sequence>MTGVPPIGMVIEEKVQLYKEKHHIERRSDYDLPLPVEDWSHPARQTKIYEINGSTTYHVHIFTDGSKIEDKVGAGTTSNCSNNQAEAIAILKSLEQLQSLLNCTNDNKTAAIHTDSKVTLASLKNNVIHSPIIEEIRRKIRQLKDLNWTIHFGWVKAHIGIEGNELADRLAKEAAQDSELPIIYNRKPVTSVVTELRKECLQKWQSMAKHTERLDVRGAFDAAWWPSILYALRDFQCPKNLYTLSKSYFSNRSASLCVNNIKVERNITKGCPQGSCCGPGFWNIQYDSVLNLQYSSHSKAIAFADDLLIITKGSSMLEAENFANSELQKIIHWANNNKIRFNEEKSKVMLVTRRRRRDKASINIFLNNKELEQVQTIKYLGITLDEKFNFTAHIQNITDRSMTLINALSKSAKLNWGLSHGALRTIYTGAILPLLSYGAPVWLEALNITSNRKKLERVQRLINIKIAKAFRTTSTEALCILTGLTPITIKLEEIARNYTTKKGLLGSNIERPLELRDWPHPADFPAVQDTKPNEDYAYEIYTDGSKSSEGVDSGIAVFFGGDLVQQSKFRLHGECSNNQAEQFAILKALHIVNDLQLQHNTSKTASLYTDSKITLDSLQNSRNHNSLIEEIRKELTSLRGTGWIITFSWVKAHIGIFGNELGDRLAKKATREDTLHYSKIPMSGVTKTSREESLVKWENQWQLAKNGAETRRYFPQVSQRLALHIPVSAGLTTMLTGHGRINAYYHRFRIIQDPTCSCNNGEETVDHILLECTKYNKPRNKLKMIINFKGGRWPPNKIDLMEKYLKEYCKFIREVQRSARVRQVVNIRVETQDPNVGFLDKLEKNMAHLSVMTDMNYDVERPSSPYSGQKDDRLYRWVNQWRTNGSVVNMKHEGAQETFRTPENIQRIWKSDLKFHPYKLRVYQELQLEDRQNRLQFCITFRERVQQDETISSALAMSDEANFHLGGFVNKQNLRYYAEFFMRNLYTEKGRILVR</sequence>
<dbReference type="InterPro" id="IPR050092">
    <property type="entry name" value="RNase_H"/>
</dbReference>
<dbReference type="PROSITE" id="PS50878">
    <property type="entry name" value="RT_POL"/>
    <property type="match status" value="1"/>
</dbReference>
<evidence type="ECO:0000256" key="4">
    <source>
        <dbReference type="ARBA" id="ARBA00022722"/>
    </source>
</evidence>
<evidence type="ECO:0000313" key="10">
    <source>
        <dbReference type="EMBL" id="KAJ4430780.1"/>
    </source>
</evidence>
<evidence type="ECO:0000256" key="6">
    <source>
        <dbReference type="ARBA" id="ARBA00022759"/>
    </source>
</evidence>
<protein>
    <recommendedName>
        <fullName evidence="3">ribonuclease H</fullName>
        <ecNumber evidence="3">3.1.26.4</ecNumber>
    </recommendedName>
</protein>
<dbReference type="CDD" id="cd09276">
    <property type="entry name" value="Rnase_HI_RT_non_LTR"/>
    <property type="match status" value="2"/>
</dbReference>
<dbReference type="PANTHER" id="PTHR10642:SF26">
    <property type="entry name" value="RIBONUCLEASE H1"/>
    <property type="match status" value="1"/>
</dbReference>
<keyword evidence="11" id="KW-1185">Reference proteome</keyword>
<accession>A0ABQ8S9W8</accession>
<evidence type="ECO:0000259" key="9">
    <source>
        <dbReference type="PROSITE" id="PS50879"/>
    </source>
</evidence>
<comment type="similarity">
    <text evidence="2">Belongs to the RNase H family.</text>
</comment>
<dbReference type="InterPro" id="IPR000477">
    <property type="entry name" value="RT_dom"/>
</dbReference>
<dbReference type="SUPFAM" id="SSF53098">
    <property type="entry name" value="Ribonuclease H-like"/>
    <property type="match status" value="2"/>
</dbReference>
<keyword evidence="6" id="KW-0255">Endonuclease</keyword>